<protein>
    <submittedName>
        <fullName evidence="2">General secretion pathway protein H</fullName>
    </submittedName>
</protein>
<dbReference type="EMBL" id="FUKI01000156">
    <property type="protein sequence ID" value="SJM95750.1"/>
    <property type="molecule type" value="Genomic_DNA"/>
</dbReference>
<dbReference type="NCBIfam" id="TIGR02532">
    <property type="entry name" value="IV_pilin_GFxxxE"/>
    <property type="match status" value="1"/>
</dbReference>
<evidence type="ECO:0000256" key="1">
    <source>
        <dbReference type="SAM" id="Phobius"/>
    </source>
</evidence>
<keyword evidence="1" id="KW-0812">Transmembrane</keyword>
<sequence length="155" mass="17063">MLTGSPDTLNYKMPSNKQHGFSLLEILIAFTILAFSLTILLKIFSTGVSSAGVSEEYTAAVQIAESMLARVGTEIKLQRDGGDCKKWDKDKQDYDKYRCELAITPINFRSGLRGFKAEPIAAQLFNVEVTVSWDAGDNDRQVNLTAIKLLGTPAQ</sequence>
<dbReference type="Pfam" id="PF07963">
    <property type="entry name" value="N_methyl"/>
    <property type="match status" value="1"/>
</dbReference>
<organism evidence="2 3">
    <name type="scientific">Crenothrix polyspora</name>
    <dbReference type="NCBI Taxonomy" id="360316"/>
    <lineage>
        <taxon>Bacteria</taxon>
        <taxon>Pseudomonadati</taxon>
        <taxon>Pseudomonadota</taxon>
        <taxon>Gammaproteobacteria</taxon>
        <taxon>Methylococcales</taxon>
        <taxon>Crenotrichaceae</taxon>
        <taxon>Crenothrix</taxon>
    </lineage>
</organism>
<dbReference type="InterPro" id="IPR012902">
    <property type="entry name" value="N_methyl_site"/>
</dbReference>
<keyword evidence="1" id="KW-0472">Membrane</keyword>
<feature type="transmembrane region" description="Helical" evidence="1">
    <location>
        <begin position="20"/>
        <end position="41"/>
    </location>
</feature>
<dbReference type="PROSITE" id="PS00409">
    <property type="entry name" value="PROKAR_NTER_METHYL"/>
    <property type="match status" value="1"/>
</dbReference>
<evidence type="ECO:0000313" key="3">
    <source>
        <dbReference type="Proteomes" id="UP000195667"/>
    </source>
</evidence>
<reference evidence="3" key="1">
    <citation type="submission" date="2017-02" db="EMBL/GenBank/DDBJ databases">
        <authorList>
            <person name="Daims H."/>
        </authorList>
    </citation>
    <scope>NUCLEOTIDE SEQUENCE [LARGE SCALE GENOMIC DNA]</scope>
</reference>
<proteinExistence type="predicted"/>
<evidence type="ECO:0000313" key="2">
    <source>
        <dbReference type="EMBL" id="SJM95750.1"/>
    </source>
</evidence>
<dbReference type="Proteomes" id="UP000195667">
    <property type="component" value="Unassembled WGS sequence"/>
</dbReference>
<keyword evidence="1" id="KW-1133">Transmembrane helix</keyword>
<name>A0A1R4HIP4_9GAMM</name>
<keyword evidence="3" id="KW-1185">Reference proteome</keyword>
<gene>
    <name evidence="2" type="ORF">CRENPOLYSF1_770058</name>
</gene>
<dbReference type="AlphaFoldDB" id="A0A1R4HIP4"/>
<accession>A0A1R4HIP4</accession>